<dbReference type="InterPro" id="IPR036624">
    <property type="entry name" value="Hcp1-lik_sf"/>
</dbReference>
<keyword evidence="1" id="KW-0732">Signal</keyword>
<protein>
    <submittedName>
        <fullName evidence="3">Type VI protein secretion system component Hcp</fullName>
    </submittedName>
</protein>
<keyword evidence="4" id="KW-1185">Reference proteome</keyword>
<dbReference type="Proteomes" id="UP000562027">
    <property type="component" value="Unassembled WGS sequence"/>
</dbReference>
<name>A0A840LI46_9BURK</name>
<feature type="chain" id="PRO_5033066868" evidence="1">
    <location>
        <begin position="27"/>
        <end position="231"/>
    </location>
</feature>
<dbReference type="AlphaFoldDB" id="A0A840LI46"/>
<evidence type="ECO:0000313" key="3">
    <source>
        <dbReference type="EMBL" id="MBB4845679.1"/>
    </source>
</evidence>
<sequence length="231" mass="24319">MKTSTYSHRILLLLALGALGAGSAQADSYFLKFIDSKGVQIKGGSTDAHHKDFSEAGSWSLDLTVAAPVGGGKPQHGPFEWSQSVDSAFVPLFLSMVQGKGLQSAELDVARNSVAGNNQDYFKLVFEPAYLSELKTSATAGSSPLLNGGLSFSTLSLAYRQQDVRGTWSNWVTGSFNFMTGQSTPVFSGDPLVLEGLALAMPAAVPEPASTGLLLLGLASLGCWRQRRGAA</sequence>
<dbReference type="Pfam" id="PF05638">
    <property type="entry name" value="T6SS_HCP"/>
    <property type="match status" value="1"/>
</dbReference>
<dbReference type="SUPFAM" id="SSF141452">
    <property type="entry name" value="Hcp1-like"/>
    <property type="match status" value="1"/>
</dbReference>
<evidence type="ECO:0000256" key="1">
    <source>
        <dbReference type="SAM" id="SignalP"/>
    </source>
</evidence>
<proteinExistence type="predicted"/>
<evidence type="ECO:0000313" key="4">
    <source>
        <dbReference type="Proteomes" id="UP000562027"/>
    </source>
</evidence>
<accession>A0A840LI46</accession>
<feature type="signal peptide" evidence="1">
    <location>
        <begin position="1"/>
        <end position="26"/>
    </location>
</feature>
<evidence type="ECO:0000259" key="2">
    <source>
        <dbReference type="Pfam" id="PF07589"/>
    </source>
</evidence>
<reference evidence="3 4" key="1">
    <citation type="submission" date="2020-08" db="EMBL/GenBank/DDBJ databases">
        <title>Functional genomics of gut bacteria from endangered species of beetles.</title>
        <authorList>
            <person name="Carlos-Shanley C."/>
        </authorList>
    </citation>
    <scope>NUCLEOTIDE SEQUENCE [LARGE SCALE GENOMIC DNA]</scope>
    <source>
        <strain evidence="3 4">S00239</strain>
    </source>
</reference>
<dbReference type="EMBL" id="JACHLP010000010">
    <property type="protein sequence ID" value="MBB4845679.1"/>
    <property type="molecule type" value="Genomic_DNA"/>
</dbReference>
<comment type="caution">
    <text evidence="3">The sequence shown here is derived from an EMBL/GenBank/DDBJ whole genome shotgun (WGS) entry which is preliminary data.</text>
</comment>
<dbReference type="InterPro" id="IPR013424">
    <property type="entry name" value="Ice-binding_C"/>
</dbReference>
<dbReference type="RefSeq" id="WP_184303916.1">
    <property type="nucleotide sequence ID" value="NZ_JACHLP010000010.1"/>
</dbReference>
<dbReference type="InterPro" id="IPR008514">
    <property type="entry name" value="T6SS_Hcp"/>
</dbReference>
<gene>
    <name evidence="3" type="ORF">HNP55_004231</name>
</gene>
<dbReference type="Pfam" id="PF07589">
    <property type="entry name" value="PEP-CTERM"/>
    <property type="match status" value="1"/>
</dbReference>
<feature type="domain" description="Ice-binding protein C-terminal" evidence="2">
    <location>
        <begin position="204"/>
        <end position="228"/>
    </location>
</feature>
<dbReference type="Gene3D" id="2.30.110.20">
    <property type="entry name" value="Hcp1-like"/>
    <property type="match status" value="1"/>
</dbReference>
<organism evidence="3 4">
    <name type="scientific">Roseateles oligotrophus</name>
    <dbReference type="NCBI Taxonomy" id="1769250"/>
    <lineage>
        <taxon>Bacteria</taxon>
        <taxon>Pseudomonadati</taxon>
        <taxon>Pseudomonadota</taxon>
        <taxon>Betaproteobacteria</taxon>
        <taxon>Burkholderiales</taxon>
        <taxon>Sphaerotilaceae</taxon>
        <taxon>Roseateles</taxon>
    </lineage>
</organism>
<dbReference type="NCBIfam" id="TIGR02595">
    <property type="entry name" value="PEP_CTERM"/>
    <property type="match status" value="1"/>
</dbReference>